<dbReference type="PROSITE" id="PS50893">
    <property type="entry name" value="ABC_TRANSPORTER_2"/>
    <property type="match status" value="1"/>
</dbReference>
<keyword evidence="2" id="KW-1003">Cell membrane</keyword>
<dbReference type="InterPro" id="IPR027417">
    <property type="entry name" value="P-loop_NTPase"/>
</dbReference>
<sequence length="355" mass="39029">MTINARFKIVKENFTLDAEFSVPSNGVTAVFGPSGCGKTTLLRMMAGLDHCMNGHLKVADTVWQDQHCFVPAHQRSIGYIFQEASLFPHLNVQKNIDYAIKRSQNKSSKKSVDKLIELLGIAHLLQRKPDKLSGGEKQRVAIARALAVNPGLLLMDEPLAALDQKRKDEFMPYLETLNEELDIPVIYVSHSSMEVSRLADHLVLMDSGQVVASGDIHEIMTRLDLPVSHDNDAAAIIEAKVVGHDEQYHLTHMEFAGGTINVTQKALQVGDTARLRLAARDVSLTLEHQSDTSILNIIPVTVDDVIDESPSQVMIRLSANGVPMLSRITRKSANELGLQKGTQVYAQVKSVALLG</sequence>
<dbReference type="InterPro" id="IPR005116">
    <property type="entry name" value="Transp-assoc_OB_typ1"/>
</dbReference>
<keyword evidence="6 11" id="KW-0067">ATP-binding</keyword>
<dbReference type="GO" id="GO:0140359">
    <property type="term" value="F:ABC-type transporter activity"/>
    <property type="evidence" value="ECO:0007669"/>
    <property type="project" value="InterPro"/>
</dbReference>
<evidence type="ECO:0000259" key="10">
    <source>
        <dbReference type="PROSITE" id="PS51866"/>
    </source>
</evidence>
<dbReference type="SUPFAM" id="SSF50331">
    <property type="entry name" value="MOP-like"/>
    <property type="match status" value="1"/>
</dbReference>
<evidence type="ECO:0000256" key="8">
    <source>
        <dbReference type="ARBA" id="ARBA00023136"/>
    </source>
</evidence>
<dbReference type="NCBIfam" id="TIGR02142">
    <property type="entry name" value="modC_ABC"/>
    <property type="match status" value="1"/>
</dbReference>
<accession>A0A3B1ABG8</accession>
<dbReference type="InterPro" id="IPR050334">
    <property type="entry name" value="Molybdenum_import_ModC"/>
</dbReference>
<dbReference type="InterPro" id="IPR004606">
    <property type="entry name" value="Mop_domain"/>
</dbReference>
<evidence type="ECO:0000256" key="1">
    <source>
        <dbReference type="ARBA" id="ARBA00022448"/>
    </source>
</evidence>
<evidence type="ECO:0000256" key="2">
    <source>
        <dbReference type="ARBA" id="ARBA00022475"/>
    </source>
</evidence>
<name>A0A3B1ABG8_9ZZZZ</name>
<dbReference type="PROSITE" id="PS00211">
    <property type="entry name" value="ABC_TRANSPORTER_1"/>
    <property type="match status" value="1"/>
</dbReference>
<proteinExistence type="predicted"/>
<evidence type="ECO:0000313" key="11">
    <source>
        <dbReference type="EMBL" id="VAW95569.1"/>
    </source>
</evidence>
<organism evidence="11">
    <name type="scientific">hydrothermal vent metagenome</name>
    <dbReference type="NCBI Taxonomy" id="652676"/>
    <lineage>
        <taxon>unclassified sequences</taxon>
        <taxon>metagenomes</taxon>
        <taxon>ecological metagenomes</taxon>
    </lineage>
</organism>
<dbReference type="EMBL" id="UOFT01000048">
    <property type="protein sequence ID" value="VAW95569.1"/>
    <property type="molecule type" value="Genomic_DNA"/>
</dbReference>
<dbReference type="InterPro" id="IPR008995">
    <property type="entry name" value="Mo/tungstate-bd_C_term_dom"/>
</dbReference>
<dbReference type="SMART" id="SM00382">
    <property type="entry name" value="AAA"/>
    <property type="match status" value="1"/>
</dbReference>
<evidence type="ECO:0000256" key="7">
    <source>
        <dbReference type="ARBA" id="ARBA00022967"/>
    </source>
</evidence>
<dbReference type="GO" id="GO:0005524">
    <property type="term" value="F:ATP binding"/>
    <property type="evidence" value="ECO:0007669"/>
    <property type="project" value="UniProtKB-KW"/>
</dbReference>
<reference evidence="11" key="1">
    <citation type="submission" date="2018-06" db="EMBL/GenBank/DDBJ databases">
        <authorList>
            <person name="Zhirakovskaya E."/>
        </authorList>
    </citation>
    <scope>NUCLEOTIDE SEQUENCE</scope>
</reference>
<evidence type="ECO:0000256" key="6">
    <source>
        <dbReference type="ARBA" id="ARBA00022840"/>
    </source>
</evidence>
<dbReference type="InterPro" id="IPR003593">
    <property type="entry name" value="AAA+_ATPase"/>
</dbReference>
<dbReference type="Pfam" id="PF00005">
    <property type="entry name" value="ABC_tran"/>
    <property type="match status" value="1"/>
</dbReference>
<dbReference type="InterPro" id="IPR017871">
    <property type="entry name" value="ABC_transporter-like_CS"/>
</dbReference>
<dbReference type="GO" id="GO:0016020">
    <property type="term" value="C:membrane"/>
    <property type="evidence" value="ECO:0007669"/>
    <property type="project" value="InterPro"/>
</dbReference>
<dbReference type="InterPro" id="IPR003439">
    <property type="entry name" value="ABC_transporter-like_ATP-bd"/>
</dbReference>
<protein>
    <submittedName>
        <fullName evidence="11">Molybdenum ABC transporter ATP-binding protein ModC</fullName>
    </submittedName>
</protein>
<dbReference type="Gene3D" id="3.40.50.300">
    <property type="entry name" value="P-loop containing nucleotide triphosphate hydrolases"/>
    <property type="match status" value="1"/>
</dbReference>
<dbReference type="InterPro" id="IPR011868">
    <property type="entry name" value="ModC_ABC_ATP-bd"/>
</dbReference>
<dbReference type="SUPFAM" id="SSF52540">
    <property type="entry name" value="P-loop containing nucleoside triphosphate hydrolases"/>
    <property type="match status" value="1"/>
</dbReference>
<feature type="domain" description="ABC transporter" evidence="9">
    <location>
        <begin position="1"/>
        <end position="232"/>
    </location>
</feature>
<dbReference type="Gene3D" id="2.40.50.100">
    <property type="match status" value="1"/>
</dbReference>
<evidence type="ECO:0000256" key="3">
    <source>
        <dbReference type="ARBA" id="ARBA00022505"/>
    </source>
</evidence>
<feature type="domain" description="Mop" evidence="10">
    <location>
        <begin position="291"/>
        <end position="355"/>
    </location>
</feature>
<dbReference type="Pfam" id="PF03459">
    <property type="entry name" value="TOBE"/>
    <property type="match status" value="1"/>
</dbReference>
<evidence type="ECO:0000259" key="9">
    <source>
        <dbReference type="PROSITE" id="PS50893"/>
    </source>
</evidence>
<evidence type="ECO:0000256" key="5">
    <source>
        <dbReference type="ARBA" id="ARBA00022741"/>
    </source>
</evidence>
<gene>
    <name evidence="11" type="ORF">MNBD_GAMMA23-1130</name>
</gene>
<keyword evidence="3" id="KW-0500">Molybdenum</keyword>
<evidence type="ECO:0000256" key="4">
    <source>
        <dbReference type="ARBA" id="ARBA00022519"/>
    </source>
</evidence>
<dbReference type="GO" id="GO:0015098">
    <property type="term" value="F:molybdate ion transmembrane transporter activity"/>
    <property type="evidence" value="ECO:0007669"/>
    <property type="project" value="InterPro"/>
</dbReference>
<keyword evidence="7" id="KW-1278">Translocase</keyword>
<dbReference type="GO" id="GO:0016887">
    <property type="term" value="F:ATP hydrolysis activity"/>
    <property type="evidence" value="ECO:0007669"/>
    <property type="project" value="InterPro"/>
</dbReference>
<dbReference type="PROSITE" id="PS51866">
    <property type="entry name" value="MOP"/>
    <property type="match status" value="1"/>
</dbReference>
<keyword evidence="5" id="KW-0547">Nucleotide-binding</keyword>
<keyword evidence="4" id="KW-0997">Cell inner membrane</keyword>
<dbReference type="PANTHER" id="PTHR43514">
    <property type="entry name" value="ABC TRANSPORTER I FAMILY MEMBER 10"/>
    <property type="match status" value="1"/>
</dbReference>
<dbReference type="PANTHER" id="PTHR43514:SF10">
    <property type="entry name" value="MOLYBDENUM IMPORT ATP-BINDING PROTEIN MODC 2"/>
    <property type="match status" value="1"/>
</dbReference>
<keyword evidence="1" id="KW-0813">Transport</keyword>
<dbReference type="AlphaFoldDB" id="A0A3B1ABG8"/>
<keyword evidence="8" id="KW-0472">Membrane</keyword>